<evidence type="ECO:0000313" key="2">
    <source>
        <dbReference type="Proteomes" id="UP001209570"/>
    </source>
</evidence>
<comment type="caution">
    <text evidence="1">The sequence shown here is derived from an EMBL/GenBank/DDBJ whole genome shotgun (WGS) entry which is preliminary data.</text>
</comment>
<dbReference type="InterPro" id="IPR050500">
    <property type="entry name" value="Phos_Acetyltrans/Butyryltrans"/>
</dbReference>
<accession>A0AAD5L6U2</accession>
<reference evidence="1" key="1">
    <citation type="submission" date="2021-12" db="EMBL/GenBank/DDBJ databases">
        <title>Prjna785345.</title>
        <authorList>
            <person name="Rujirawat T."/>
            <person name="Krajaejun T."/>
        </authorList>
    </citation>
    <scope>NUCLEOTIDE SEQUENCE</scope>
    <source>
        <strain evidence="1">Pi057C3</strain>
    </source>
</reference>
<name>A0AAD5L6U2_PYTIN</name>
<protein>
    <submittedName>
        <fullName evidence="1">Uncharacterized protein</fullName>
    </submittedName>
</protein>
<dbReference type="EMBL" id="JAKCXM010005347">
    <property type="protein sequence ID" value="KAJ0388993.1"/>
    <property type="molecule type" value="Genomic_DNA"/>
</dbReference>
<sequence>MGTIANRVRARDTKALRFRLRAAFGAENLPFLGFLPLDEMIASKRLNEVAHKLNAKQLFGSTIANHVTVSGALVATSFLKDLFAHMKTHKDGLL</sequence>
<evidence type="ECO:0000313" key="1">
    <source>
        <dbReference type="EMBL" id="KAJ0388993.1"/>
    </source>
</evidence>
<organism evidence="1 2">
    <name type="scientific">Pythium insidiosum</name>
    <name type="common">Pythiosis disease agent</name>
    <dbReference type="NCBI Taxonomy" id="114742"/>
    <lineage>
        <taxon>Eukaryota</taxon>
        <taxon>Sar</taxon>
        <taxon>Stramenopiles</taxon>
        <taxon>Oomycota</taxon>
        <taxon>Peronosporomycetes</taxon>
        <taxon>Pythiales</taxon>
        <taxon>Pythiaceae</taxon>
        <taxon>Pythium</taxon>
    </lineage>
</organism>
<dbReference type="AlphaFoldDB" id="A0AAD5L6U2"/>
<dbReference type="PANTHER" id="PTHR43356:SF3">
    <property type="entry name" value="PHOSPHATE ACETYLTRANSFERASE"/>
    <property type="match status" value="1"/>
</dbReference>
<keyword evidence="2" id="KW-1185">Reference proteome</keyword>
<dbReference type="Proteomes" id="UP001209570">
    <property type="component" value="Unassembled WGS sequence"/>
</dbReference>
<gene>
    <name evidence="1" type="ORF">P43SY_012017</name>
</gene>
<dbReference type="PANTHER" id="PTHR43356">
    <property type="entry name" value="PHOSPHATE ACETYLTRANSFERASE"/>
    <property type="match status" value="1"/>
</dbReference>
<proteinExistence type="predicted"/>